<name>A0A5N7D672_9EURO</name>
<dbReference type="Proteomes" id="UP000325579">
    <property type="component" value="Unassembled WGS sequence"/>
</dbReference>
<evidence type="ECO:0000256" key="1">
    <source>
        <dbReference type="SAM" id="MobiDB-lite"/>
    </source>
</evidence>
<dbReference type="EMBL" id="ML736795">
    <property type="protein sequence ID" value="KAE8401896.1"/>
    <property type="molecule type" value="Genomic_DNA"/>
</dbReference>
<proteinExistence type="predicted"/>
<feature type="region of interest" description="Disordered" evidence="1">
    <location>
        <begin position="136"/>
        <end position="166"/>
    </location>
</feature>
<keyword evidence="3" id="KW-1185">Reference proteome</keyword>
<dbReference type="RefSeq" id="XP_031939215.1">
    <property type="nucleotide sequence ID" value="XM_032079315.1"/>
</dbReference>
<evidence type="ECO:0000313" key="2">
    <source>
        <dbReference type="EMBL" id="KAE8401896.1"/>
    </source>
</evidence>
<evidence type="ECO:0000313" key="3">
    <source>
        <dbReference type="Proteomes" id="UP000325579"/>
    </source>
</evidence>
<organism evidence="2 3">
    <name type="scientific">Aspergillus pseudonomiae</name>
    <dbReference type="NCBI Taxonomy" id="1506151"/>
    <lineage>
        <taxon>Eukaryota</taxon>
        <taxon>Fungi</taxon>
        <taxon>Dikarya</taxon>
        <taxon>Ascomycota</taxon>
        <taxon>Pezizomycotina</taxon>
        <taxon>Eurotiomycetes</taxon>
        <taxon>Eurotiomycetidae</taxon>
        <taxon>Eurotiales</taxon>
        <taxon>Aspergillaceae</taxon>
        <taxon>Aspergillus</taxon>
        <taxon>Aspergillus subgen. Circumdati</taxon>
    </lineage>
</organism>
<dbReference type="GeneID" id="43664006"/>
<reference evidence="2 3" key="1">
    <citation type="submission" date="2019-04" db="EMBL/GenBank/DDBJ databases">
        <authorList>
            <consortium name="DOE Joint Genome Institute"/>
            <person name="Mondo S."/>
            <person name="Kjaerbolling I."/>
            <person name="Vesth T."/>
            <person name="Frisvad J.C."/>
            <person name="Nybo J.L."/>
            <person name="Theobald S."/>
            <person name="Kildgaard S."/>
            <person name="Isbrandt T."/>
            <person name="Kuo A."/>
            <person name="Sato A."/>
            <person name="Lyhne E.K."/>
            <person name="Kogle M.E."/>
            <person name="Wiebenga A."/>
            <person name="Kun R.S."/>
            <person name="Lubbers R.J."/>
            <person name="Makela M.R."/>
            <person name="Barry K."/>
            <person name="Chovatia M."/>
            <person name="Clum A."/>
            <person name="Daum C."/>
            <person name="Haridas S."/>
            <person name="He G."/>
            <person name="LaButti K."/>
            <person name="Lipzen A."/>
            <person name="Riley R."/>
            <person name="Salamov A."/>
            <person name="Simmons B.A."/>
            <person name="Magnuson J.K."/>
            <person name="Henrissat B."/>
            <person name="Mortensen U.H."/>
            <person name="Larsen T.O."/>
            <person name="Devries R.P."/>
            <person name="Grigoriev I.V."/>
            <person name="Machida M."/>
            <person name="Baker S.E."/>
            <person name="Andersen M.R."/>
            <person name="Cantor M.N."/>
            <person name="Hua S.X."/>
        </authorList>
    </citation>
    <scope>NUCLEOTIDE SEQUENCE [LARGE SCALE GENOMIC DNA]</scope>
    <source>
        <strain evidence="2 3">CBS 119388</strain>
    </source>
</reference>
<feature type="compositionally biased region" description="Basic and acidic residues" evidence="1">
    <location>
        <begin position="152"/>
        <end position="166"/>
    </location>
</feature>
<gene>
    <name evidence="2" type="ORF">BDV37DRAFT_169000</name>
</gene>
<sequence length="166" mass="18871">MSMSLIIINYSPAKSPLTTCTAHIHFVPSHPACLRRAYHIASATHACTVTEDILDRVARLVCGRCLPTTIVFPSHRKIHADYTLVDARQFQGNNKIKEMQVYDAKQKVPWMTPGSYVVSSKFHSYLYETNRLNARKNEPGWNHRARHGSVLRRNDTTGRSRDPSLP</sequence>
<accession>A0A5N7D672</accession>
<dbReference type="AlphaFoldDB" id="A0A5N7D672"/>
<protein>
    <submittedName>
        <fullName evidence="2">Uncharacterized protein</fullName>
    </submittedName>
</protein>